<dbReference type="RefSeq" id="WP_119950931.1">
    <property type="nucleotide sequence ID" value="NZ_QZEZ01000006.1"/>
</dbReference>
<organism evidence="1 2">
    <name type="scientific">Vallicoccus soli</name>
    <dbReference type="NCBI Taxonomy" id="2339232"/>
    <lineage>
        <taxon>Bacteria</taxon>
        <taxon>Bacillati</taxon>
        <taxon>Actinomycetota</taxon>
        <taxon>Actinomycetes</taxon>
        <taxon>Motilibacterales</taxon>
        <taxon>Vallicoccaceae</taxon>
        <taxon>Vallicoccus</taxon>
    </lineage>
</organism>
<accession>A0A3A3YVF8</accession>
<dbReference type="Proteomes" id="UP000265614">
    <property type="component" value="Unassembled WGS sequence"/>
</dbReference>
<gene>
    <name evidence="1" type="ORF">D5H78_12995</name>
</gene>
<reference evidence="1 2" key="1">
    <citation type="submission" date="2018-09" db="EMBL/GenBank/DDBJ databases">
        <title>YIM 75000 draft genome.</title>
        <authorList>
            <person name="Tang S."/>
            <person name="Feng Y."/>
        </authorList>
    </citation>
    <scope>NUCLEOTIDE SEQUENCE [LARGE SCALE GENOMIC DNA]</scope>
    <source>
        <strain evidence="1 2">YIM 75000</strain>
    </source>
</reference>
<keyword evidence="2" id="KW-1185">Reference proteome</keyword>
<evidence type="ECO:0000313" key="1">
    <source>
        <dbReference type="EMBL" id="RJK94749.1"/>
    </source>
</evidence>
<dbReference type="OrthoDB" id="5194586at2"/>
<protein>
    <submittedName>
        <fullName evidence="1">Uncharacterized protein</fullName>
    </submittedName>
</protein>
<sequence length="72" mass="7761">METFPEPPALEPDAVAALVGYARDVVAHLEAERREAAARGLDAPELPGLVEGWTFVATALAESYDRLDLLPE</sequence>
<dbReference type="EMBL" id="QZEZ01000006">
    <property type="protein sequence ID" value="RJK94749.1"/>
    <property type="molecule type" value="Genomic_DNA"/>
</dbReference>
<evidence type="ECO:0000313" key="2">
    <source>
        <dbReference type="Proteomes" id="UP000265614"/>
    </source>
</evidence>
<name>A0A3A3YVF8_9ACTN</name>
<dbReference type="AlphaFoldDB" id="A0A3A3YVF8"/>
<proteinExistence type="predicted"/>
<comment type="caution">
    <text evidence="1">The sequence shown here is derived from an EMBL/GenBank/DDBJ whole genome shotgun (WGS) entry which is preliminary data.</text>
</comment>